<reference evidence="12" key="1">
    <citation type="journal article" date="2019" name="Int. J. Syst. Evol. Microbiol.">
        <title>The Global Catalogue of Microorganisms (GCM) 10K type strain sequencing project: providing services to taxonomists for standard genome sequencing and annotation.</title>
        <authorList>
            <consortium name="The Broad Institute Genomics Platform"/>
            <consortium name="The Broad Institute Genome Sequencing Center for Infectious Disease"/>
            <person name="Wu L."/>
            <person name="Ma J."/>
        </authorList>
    </citation>
    <scope>NUCLEOTIDE SEQUENCE [LARGE SCALE GENOMIC DNA]</scope>
    <source>
        <strain evidence="12">CGMCC 1.12766</strain>
    </source>
</reference>
<keyword evidence="8 9" id="KW-0012">Acyltransferase</keyword>
<evidence type="ECO:0000256" key="3">
    <source>
        <dbReference type="ARBA" id="ARBA00022475"/>
    </source>
</evidence>
<comment type="caution">
    <text evidence="11">The sequence shown here is derived from an EMBL/GenBank/DDBJ whole genome shotgun (WGS) entry which is preliminary data.</text>
</comment>
<dbReference type="EC" id="2.3.1.269" evidence="9"/>
<dbReference type="InterPro" id="IPR045378">
    <property type="entry name" value="LNT_N"/>
</dbReference>
<feature type="transmembrane region" description="Helical" evidence="9">
    <location>
        <begin position="26"/>
        <end position="44"/>
    </location>
</feature>
<accession>A0ABQ1XJU6</accession>
<dbReference type="SUPFAM" id="SSF56317">
    <property type="entry name" value="Carbon-nitrogen hydrolase"/>
    <property type="match status" value="1"/>
</dbReference>
<dbReference type="InterPro" id="IPR036526">
    <property type="entry name" value="C-N_Hydrolase_sf"/>
</dbReference>
<comment type="subcellular location">
    <subcellularLocation>
        <location evidence="1 9">Cell membrane</location>
        <topology evidence="1 9">Multi-pass membrane protein</topology>
    </subcellularLocation>
</comment>
<evidence type="ECO:0000313" key="12">
    <source>
        <dbReference type="Proteomes" id="UP000648722"/>
    </source>
</evidence>
<protein>
    <recommendedName>
        <fullName evidence="9">Apolipoprotein N-acyltransferase</fullName>
        <shortName evidence="9">ALP N-acyltransferase</shortName>
        <ecNumber evidence="9">2.3.1.269</ecNumber>
    </recommendedName>
</protein>
<comment type="similarity">
    <text evidence="2 9">Belongs to the CN hydrolase family. Apolipoprotein N-acyltransferase subfamily.</text>
</comment>
<comment type="catalytic activity">
    <reaction evidence="9">
        <text>N-terminal S-1,2-diacyl-sn-glyceryl-L-cysteinyl-[lipoprotein] + a glycerophospholipid = N-acyl-S-1,2-diacyl-sn-glyceryl-L-cysteinyl-[lipoprotein] + a 2-acyl-sn-glycero-3-phospholipid + H(+)</text>
        <dbReference type="Rhea" id="RHEA:48228"/>
        <dbReference type="Rhea" id="RHEA-COMP:14681"/>
        <dbReference type="Rhea" id="RHEA-COMP:14684"/>
        <dbReference type="ChEBI" id="CHEBI:15378"/>
        <dbReference type="ChEBI" id="CHEBI:136912"/>
        <dbReference type="ChEBI" id="CHEBI:140656"/>
        <dbReference type="ChEBI" id="CHEBI:140657"/>
        <dbReference type="ChEBI" id="CHEBI:140660"/>
        <dbReference type="EC" id="2.3.1.269"/>
    </reaction>
</comment>
<organism evidence="11 12">
    <name type="scientific">Glycocaulis albus</name>
    <dbReference type="NCBI Taxonomy" id="1382801"/>
    <lineage>
        <taxon>Bacteria</taxon>
        <taxon>Pseudomonadati</taxon>
        <taxon>Pseudomonadota</taxon>
        <taxon>Alphaproteobacteria</taxon>
        <taxon>Maricaulales</taxon>
        <taxon>Maricaulaceae</taxon>
        <taxon>Glycocaulis</taxon>
    </lineage>
</organism>
<evidence type="ECO:0000256" key="6">
    <source>
        <dbReference type="ARBA" id="ARBA00022989"/>
    </source>
</evidence>
<feature type="transmembrane region" description="Helical" evidence="9">
    <location>
        <begin position="511"/>
        <end position="533"/>
    </location>
</feature>
<comment type="function">
    <text evidence="9">Catalyzes the phospholipid dependent N-acylation of the N-terminal cysteine of apolipoprotein, the last step in lipoprotein maturation.</text>
</comment>
<evidence type="ECO:0000313" key="11">
    <source>
        <dbReference type="EMBL" id="GGG95651.1"/>
    </source>
</evidence>
<dbReference type="PANTHER" id="PTHR38686:SF1">
    <property type="entry name" value="APOLIPOPROTEIN N-ACYLTRANSFERASE"/>
    <property type="match status" value="1"/>
</dbReference>
<dbReference type="Proteomes" id="UP000648722">
    <property type="component" value="Unassembled WGS sequence"/>
</dbReference>
<proteinExistence type="inferred from homology"/>
<dbReference type="Pfam" id="PF00795">
    <property type="entry name" value="CN_hydrolase"/>
    <property type="match status" value="1"/>
</dbReference>
<evidence type="ECO:0000259" key="10">
    <source>
        <dbReference type="PROSITE" id="PS50263"/>
    </source>
</evidence>
<keyword evidence="4 9" id="KW-0808">Transferase</keyword>
<dbReference type="NCBIfam" id="TIGR00546">
    <property type="entry name" value="lnt"/>
    <property type="match status" value="1"/>
</dbReference>
<feature type="transmembrane region" description="Helical" evidence="9">
    <location>
        <begin position="109"/>
        <end position="134"/>
    </location>
</feature>
<sequence>MRASDMAAHGARACAGALSWWQTAKGWRIGLALFVLGLAATLAHAPFHSAPALVFALVLLVLALDTARTTARPLRAGFWRGWTFAAGYFLGSTWWVANAFLVSAEEHAWLIWAPLTLLPGGLALFWGLAGSVYARLAPDSPMRIGLFAVLFTLVEFARSVMFSGFPWNLPGHVFEAGTPVSQMASLIGALGLSAFVLFAFASPAALSGRGHWLVRAAPLAVSVVLLAGFQGWGSARLAAAEEGLTGTALRIVQVNVDQREKRFANRLPILEAYLDLTMQPGLEDVDAVIWPEGAIPTVMLEDSSVLLRIENTLPEGTRLWSGITRRERFPEGELYYNSLAALRMGDNQVQIEAVYDKVHLVPFGEGNPLMALTGMIGFQTLSMNAPYYTPGPGAQTVRVAGLPGFAPLICYEVIFARFAPRGEDRPGFLLNISNDAWYGNSAGPRQHLNQARYRAIEEGLPMVRSASLGASGLIDPYGRAVRLSDPQMNETLDINVPSALQPVAYAVHGNFPWIACGLLLLGGLQLAVFIASARNQRQQRRRLFSLRL</sequence>
<evidence type="ECO:0000256" key="9">
    <source>
        <dbReference type="HAMAP-Rule" id="MF_01148"/>
    </source>
</evidence>
<evidence type="ECO:0000256" key="4">
    <source>
        <dbReference type="ARBA" id="ARBA00022679"/>
    </source>
</evidence>
<dbReference type="HAMAP" id="MF_01148">
    <property type="entry name" value="Lnt"/>
    <property type="match status" value="1"/>
</dbReference>
<dbReference type="Pfam" id="PF20154">
    <property type="entry name" value="LNT_N"/>
    <property type="match status" value="1"/>
</dbReference>
<feature type="transmembrane region" description="Helical" evidence="9">
    <location>
        <begin position="212"/>
        <end position="232"/>
    </location>
</feature>
<dbReference type="InterPro" id="IPR003010">
    <property type="entry name" value="C-N_Hydrolase"/>
</dbReference>
<dbReference type="Gene3D" id="3.60.110.10">
    <property type="entry name" value="Carbon-nitrogen hydrolase"/>
    <property type="match status" value="1"/>
</dbReference>
<name>A0ABQ1XJU6_9PROT</name>
<keyword evidence="6 9" id="KW-1133">Transmembrane helix</keyword>
<dbReference type="CDD" id="cd07571">
    <property type="entry name" value="ALP_N-acyl_transferase"/>
    <property type="match status" value="1"/>
</dbReference>
<keyword evidence="3 9" id="KW-1003">Cell membrane</keyword>
<feature type="transmembrane region" description="Helical" evidence="9">
    <location>
        <begin position="179"/>
        <end position="200"/>
    </location>
</feature>
<feature type="transmembrane region" description="Helical" evidence="9">
    <location>
        <begin position="146"/>
        <end position="167"/>
    </location>
</feature>
<dbReference type="PANTHER" id="PTHR38686">
    <property type="entry name" value="APOLIPOPROTEIN N-ACYLTRANSFERASE"/>
    <property type="match status" value="1"/>
</dbReference>
<feature type="transmembrane region" description="Helical" evidence="9">
    <location>
        <begin position="79"/>
        <end position="97"/>
    </location>
</feature>
<evidence type="ECO:0000256" key="5">
    <source>
        <dbReference type="ARBA" id="ARBA00022692"/>
    </source>
</evidence>
<evidence type="ECO:0000256" key="7">
    <source>
        <dbReference type="ARBA" id="ARBA00023136"/>
    </source>
</evidence>
<keyword evidence="5 9" id="KW-0812">Transmembrane</keyword>
<evidence type="ECO:0000256" key="8">
    <source>
        <dbReference type="ARBA" id="ARBA00023315"/>
    </source>
</evidence>
<keyword evidence="7 9" id="KW-0472">Membrane</keyword>
<dbReference type="EMBL" id="BMFS01000003">
    <property type="protein sequence ID" value="GGG95651.1"/>
    <property type="molecule type" value="Genomic_DNA"/>
</dbReference>
<comment type="pathway">
    <text evidence="9">Protein modification; lipoprotein biosynthesis (N-acyl transfer).</text>
</comment>
<evidence type="ECO:0000256" key="2">
    <source>
        <dbReference type="ARBA" id="ARBA00010065"/>
    </source>
</evidence>
<evidence type="ECO:0000256" key="1">
    <source>
        <dbReference type="ARBA" id="ARBA00004651"/>
    </source>
</evidence>
<feature type="transmembrane region" description="Helical" evidence="9">
    <location>
        <begin position="50"/>
        <end position="67"/>
    </location>
</feature>
<keyword evidence="12" id="KW-1185">Reference proteome</keyword>
<feature type="domain" description="CN hydrolase" evidence="10">
    <location>
        <begin position="252"/>
        <end position="502"/>
    </location>
</feature>
<dbReference type="PROSITE" id="PS50263">
    <property type="entry name" value="CN_HYDROLASE"/>
    <property type="match status" value="1"/>
</dbReference>
<gene>
    <name evidence="9 11" type="primary">lnt</name>
    <name evidence="11" type="ORF">GCM10007420_09030</name>
</gene>
<dbReference type="InterPro" id="IPR004563">
    <property type="entry name" value="Apolipo_AcylTrfase"/>
</dbReference>
<dbReference type="RefSeq" id="WP_188451373.1">
    <property type="nucleotide sequence ID" value="NZ_BMFS01000003.1"/>
</dbReference>